<dbReference type="GeneID" id="43600975"/>
<proteinExistence type="predicted"/>
<dbReference type="AlphaFoldDB" id="A0A370TFT3"/>
<keyword evidence="1" id="KW-0732">Signal</keyword>
<accession>A0A370TFT3</accession>
<evidence type="ECO:0000313" key="4">
    <source>
        <dbReference type="Proteomes" id="UP000254866"/>
    </source>
</evidence>
<sequence>MFFKAATIALLSTMAASSPTPTTSPKYPERLSSENFRLVADVKSNDLNPSIQNYVLTSYHTGAGLAFAVLQPNETATSGRIFYANGTDEDIRYGHGNVLSDEGTPLFPGGIVVNPPFPTPTPGSNPEDAEIDLSINAGVGTSGVGITRFPDQISNLYSSAGEGFYACMKDLMYGPAVLVFVKQHFVDTPKECADVVLLPQCSEGSGAEHPFGKPSSCYADVAGTDWTVYHR</sequence>
<dbReference type="OrthoDB" id="3518533at2759"/>
<dbReference type="Proteomes" id="UP000254866">
    <property type="component" value="Unassembled WGS sequence"/>
</dbReference>
<dbReference type="EMBL" id="NPIC01000008">
    <property type="protein sequence ID" value="RDL33758.1"/>
    <property type="molecule type" value="Genomic_DNA"/>
</dbReference>
<evidence type="ECO:0000256" key="1">
    <source>
        <dbReference type="SAM" id="SignalP"/>
    </source>
</evidence>
<dbReference type="STRING" id="2656787.A0A370TFT3"/>
<keyword evidence="4" id="KW-1185">Reference proteome</keyword>
<dbReference type="InterPro" id="IPR057229">
    <property type="entry name" value="DUF7907"/>
</dbReference>
<comment type="caution">
    <text evidence="3">The sequence shown here is derived from an EMBL/GenBank/DDBJ whole genome shotgun (WGS) entry which is preliminary data.</text>
</comment>
<feature type="chain" id="PRO_5016695254" description="DUF7907 domain-containing protein" evidence="1">
    <location>
        <begin position="18"/>
        <end position="231"/>
    </location>
</feature>
<evidence type="ECO:0000313" key="3">
    <source>
        <dbReference type="EMBL" id="RDL33758.1"/>
    </source>
</evidence>
<name>A0A370TFT3_9HELO</name>
<dbReference type="Pfam" id="PF25484">
    <property type="entry name" value="DUF7907"/>
    <property type="match status" value="1"/>
</dbReference>
<dbReference type="RefSeq" id="XP_031867040.1">
    <property type="nucleotide sequence ID" value="XM_032016749.1"/>
</dbReference>
<organism evidence="3 4">
    <name type="scientific">Venustampulla echinocandica</name>
    <dbReference type="NCBI Taxonomy" id="2656787"/>
    <lineage>
        <taxon>Eukaryota</taxon>
        <taxon>Fungi</taxon>
        <taxon>Dikarya</taxon>
        <taxon>Ascomycota</taxon>
        <taxon>Pezizomycotina</taxon>
        <taxon>Leotiomycetes</taxon>
        <taxon>Helotiales</taxon>
        <taxon>Pleuroascaceae</taxon>
        <taxon>Venustampulla</taxon>
    </lineage>
</organism>
<evidence type="ECO:0000259" key="2">
    <source>
        <dbReference type="Pfam" id="PF25484"/>
    </source>
</evidence>
<feature type="domain" description="DUF7907" evidence="2">
    <location>
        <begin position="33"/>
        <end position="201"/>
    </location>
</feature>
<gene>
    <name evidence="3" type="ORF">BP5553_08126</name>
</gene>
<protein>
    <recommendedName>
        <fullName evidence="2">DUF7907 domain-containing protein</fullName>
    </recommendedName>
</protein>
<feature type="signal peptide" evidence="1">
    <location>
        <begin position="1"/>
        <end position="17"/>
    </location>
</feature>
<reference evidence="3 4" key="1">
    <citation type="journal article" date="2018" name="IMA Fungus">
        <title>IMA Genome-F 9: Draft genome sequence of Annulohypoxylon stygium, Aspergillus mulundensis, Berkeleyomyces basicola (syn. Thielaviopsis basicola), Ceratocystis smalleyi, two Cercospora beticola strains, Coleophoma cylindrospora, Fusarium fracticaudum, Phialophora cf. hyalina, and Morchella septimelata.</title>
        <authorList>
            <person name="Wingfield B.D."/>
            <person name="Bills G.F."/>
            <person name="Dong Y."/>
            <person name="Huang W."/>
            <person name="Nel W.J."/>
            <person name="Swalarsk-Parry B.S."/>
            <person name="Vaghefi N."/>
            <person name="Wilken P.M."/>
            <person name="An Z."/>
            <person name="de Beer Z.W."/>
            <person name="De Vos L."/>
            <person name="Chen L."/>
            <person name="Duong T.A."/>
            <person name="Gao Y."/>
            <person name="Hammerbacher A."/>
            <person name="Kikkert J.R."/>
            <person name="Li Y."/>
            <person name="Li H."/>
            <person name="Li K."/>
            <person name="Li Q."/>
            <person name="Liu X."/>
            <person name="Ma X."/>
            <person name="Naidoo K."/>
            <person name="Pethybridge S.J."/>
            <person name="Sun J."/>
            <person name="Steenkamp E.T."/>
            <person name="van der Nest M.A."/>
            <person name="van Wyk S."/>
            <person name="Wingfield M.J."/>
            <person name="Xiong C."/>
            <person name="Yue Q."/>
            <person name="Zhang X."/>
        </authorList>
    </citation>
    <scope>NUCLEOTIDE SEQUENCE [LARGE SCALE GENOMIC DNA]</scope>
    <source>
        <strain evidence="3 4">BP 5553</strain>
    </source>
</reference>